<sequence>MERGNVTHARPFVRLPPPPAQQDAAAEPPPSIRVGSRDLKAWTTCVAAAGGVPSERGRIATTTQLEWWAKLPKAVTAKHAGQGRECCCLPPPPPLRSPPTRHRHGGRSGLVEEVGLAGPPPTSPPTVIVAVIGINQGAQLATTTATTEAPNAGDEWCLPPAARGAIGVSRRGGPAGPPPTSPPTVIVAVIGINQRAQLATTAATTEAPNAGDEWCLLPQHGGRSGVSRRGGPAGPPPTSPPTVIVAVIGINQGAQLATTTATTEAPNAVVSRGRDLGETGRDRNNNQRLGCCYYYPSKLPPLPIGCRRHKEPQQPCADDSPDLEACTVWAVWKQPTVPIVGAAPRGGDYYSEEEEPLLATDQAKQNDDDQTGNNGGGGGCARPNGRRRHKARPRGTHGRGSMDTPTLPTVGDLPRGGDNNNGCCARPNGRRRRKATARQEPQQPCADDSPTSGHARSRQYGHANTTHGRRSSPRRGTACSHETTSTAAAV</sequence>
<feature type="compositionally biased region" description="Basic and acidic residues" evidence="1">
    <location>
        <begin position="272"/>
        <end position="282"/>
    </location>
</feature>
<gene>
    <name evidence="2" type="ORF">O3P69_017119</name>
</gene>
<name>A0AAW0TU43_SCYPA</name>
<feature type="region of interest" description="Disordered" evidence="1">
    <location>
        <begin position="258"/>
        <end position="282"/>
    </location>
</feature>
<dbReference type="AlphaFoldDB" id="A0AAW0TU43"/>
<protein>
    <submittedName>
        <fullName evidence="2">Uncharacterized protein</fullName>
    </submittedName>
</protein>
<evidence type="ECO:0000256" key="1">
    <source>
        <dbReference type="SAM" id="MobiDB-lite"/>
    </source>
</evidence>
<proteinExistence type="predicted"/>
<feature type="region of interest" description="Disordered" evidence="1">
    <location>
        <begin position="364"/>
        <end position="490"/>
    </location>
</feature>
<dbReference type="Proteomes" id="UP001487740">
    <property type="component" value="Unassembled WGS sequence"/>
</dbReference>
<feature type="compositionally biased region" description="Basic residues" evidence="1">
    <location>
        <begin position="384"/>
        <end position="397"/>
    </location>
</feature>
<dbReference type="EMBL" id="JARAKH010000024">
    <property type="protein sequence ID" value="KAK8391225.1"/>
    <property type="molecule type" value="Genomic_DNA"/>
</dbReference>
<feature type="region of interest" description="Disordered" evidence="1">
    <location>
        <begin position="1"/>
        <end position="34"/>
    </location>
</feature>
<feature type="compositionally biased region" description="Low complexity" evidence="1">
    <location>
        <begin position="258"/>
        <end position="268"/>
    </location>
</feature>
<evidence type="ECO:0000313" key="3">
    <source>
        <dbReference type="Proteomes" id="UP001487740"/>
    </source>
</evidence>
<reference evidence="2 3" key="1">
    <citation type="submission" date="2023-03" db="EMBL/GenBank/DDBJ databases">
        <title>High-quality genome of Scylla paramamosain provides insights in environmental adaptation.</title>
        <authorList>
            <person name="Zhang L."/>
        </authorList>
    </citation>
    <scope>NUCLEOTIDE SEQUENCE [LARGE SCALE GENOMIC DNA]</scope>
    <source>
        <strain evidence="2">LZ_2023a</strain>
        <tissue evidence="2">Muscle</tissue>
    </source>
</reference>
<feature type="compositionally biased region" description="Polar residues" evidence="1">
    <location>
        <begin position="480"/>
        <end position="490"/>
    </location>
</feature>
<accession>A0AAW0TU43</accession>
<evidence type="ECO:0000313" key="2">
    <source>
        <dbReference type="EMBL" id="KAK8391225.1"/>
    </source>
</evidence>
<keyword evidence="3" id="KW-1185">Reference proteome</keyword>
<comment type="caution">
    <text evidence="2">The sequence shown here is derived from an EMBL/GenBank/DDBJ whole genome shotgun (WGS) entry which is preliminary data.</text>
</comment>
<organism evidence="2 3">
    <name type="scientific">Scylla paramamosain</name>
    <name type="common">Mud crab</name>
    <dbReference type="NCBI Taxonomy" id="85552"/>
    <lineage>
        <taxon>Eukaryota</taxon>
        <taxon>Metazoa</taxon>
        <taxon>Ecdysozoa</taxon>
        <taxon>Arthropoda</taxon>
        <taxon>Crustacea</taxon>
        <taxon>Multicrustacea</taxon>
        <taxon>Malacostraca</taxon>
        <taxon>Eumalacostraca</taxon>
        <taxon>Eucarida</taxon>
        <taxon>Decapoda</taxon>
        <taxon>Pleocyemata</taxon>
        <taxon>Brachyura</taxon>
        <taxon>Eubrachyura</taxon>
        <taxon>Portunoidea</taxon>
        <taxon>Portunidae</taxon>
        <taxon>Portuninae</taxon>
        <taxon>Scylla</taxon>
    </lineage>
</organism>